<feature type="region of interest" description="Disordered" evidence="1">
    <location>
        <begin position="701"/>
        <end position="753"/>
    </location>
</feature>
<feature type="compositionally biased region" description="Polar residues" evidence="1">
    <location>
        <begin position="898"/>
        <end position="913"/>
    </location>
</feature>
<comment type="caution">
    <text evidence="3">The sequence shown here is derived from an EMBL/GenBank/DDBJ whole genome shotgun (WGS) entry which is preliminary data.</text>
</comment>
<feature type="compositionally biased region" description="Polar residues" evidence="1">
    <location>
        <begin position="616"/>
        <end position="639"/>
    </location>
</feature>
<feature type="domain" description="DUF8004" evidence="2">
    <location>
        <begin position="277"/>
        <end position="368"/>
    </location>
</feature>
<dbReference type="PANTHER" id="PTHR39601">
    <property type="entry name" value="CHORIOGENIN HMINOR"/>
    <property type="match status" value="1"/>
</dbReference>
<feature type="compositionally biased region" description="Low complexity" evidence="1">
    <location>
        <begin position="791"/>
        <end position="805"/>
    </location>
</feature>
<evidence type="ECO:0000313" key="4">
    <source>
        <dbReference type="Proteomes" id="UP000799536"/>
    </source>
</evidence>
<dbReference type="AlphaFoldDB" id="A0A9P4MP82"/>
<feature type="region of interest" description="Disordered" evidence="1">
    <location>
        <begin position="769"/>
        <end position="847"/>
    </location>
</feature>
<protein>
    <recommendedName>
        <fullName evidence="2">DUF8004 domain-containing protein</fullName>
    </recommendedName>
</protein>
<proteinExistence type="predicted"/>
<feature type="region of interest" description="Disordered" evidence="1">
    <location>
        <begin position="898"/>
        <end position="972"/>
    </location>
</feature>
<name>A0A9P4MP82_9PLEO</name>
<sequence length="993" mass="111410">MVMDLLPSPNNGPTDKPLPPLPAVASRRSPFKRLYCSPSRDAKNGGETSASSWGAFDSRPVQEYSQKDVRSVDARPTPSIISQTRSQSRAMEPPTGPIPETKPVNGSRVIRNTTRLRRVKRWDGFMKKITNWDGLRRDPELWFEDGDCLVHLHAPNHSQRGPSFCVPLAALKQLKCKPMFRLSFVQMVPIPSSRNLPYQRPASPYSTPVPKRKVCELYISAPEDVSKDVAFQWHITTRNFFAFLFRKPLVGSHFGITLVELQSRMRLFRSDKVDNFKDFLCYVKDQGYRNYVNCQDYALAMLYYAEHYHLRDVWVDAFVHCVGMNDSLVLSSEFEEISPATKALITRAYLEMDIHLGRVATALSNFLEIDMSPTYLGLSQGTNAHLDRFRSFLYGYYVVKFGYWPPVKERNFSKALYKSMYFDFQNLYDYLVDLESTNSFLTQKPASGGICVLQNLQAFDNRHNFPSLPHPMPLLPQWEVEKQRLSSQKSLKAFKLALLQTKDEQDMTMRAALTSATNAVNALVINSPLVKEYMHFERVCFRSPRDEKISIGEARKVRWLLIYGMLQYLISALRAPKEVRDTEEPPYPLCCLVPERAPWQESNRTADAASSAIMPETSNARGSTTSAREVSGNTQNERPFTTIEPDCATEAYLTHTGSNSSDGTFKQRALRSLSPRRNSAGTKRPPRPFSEIIMHDYKSNLNASTTSPSSLSRSSSKAAHQSEHITASTTRDETRPQYSVCKESRASRPSNLELDTDDFVLEARTSRSGFGMPSVQDISPISSKSSTDIPATWSSASNTSSATSSPITECDDKHDDDAQYGRMESSGLLGGFVTPSNTPLPSSKKSSQFISIVRRLSGSRRSSIASTRSRDFRLSFGYSNGNGEEDGTIHETVRVLSNTHSAPPTSSHQTRGSDSPEKDQMLPRSRSSDVSVAGPSSTKTGKKKEHTENIANGPHPVLSKGSGSKKERRRSFGLGSVLRKRSVRWEDFQEGIC</sequence>
<dbReference type="Pfam" id="PF26013">
    <property type="entry name" value="DUF8004"/>
    <property type="match status" value="1"/>
</dbReference>
<evidence type="ECO:0000313" key="3">
    <source>
        <dbReference type="EMBL" id="KAF2197961.1"/>
    </source>
</evidence>
<reference evidence="3" key="1">
    <citation type="journal article" date="2020" name="Stud. Mycol.">
        <title>101 Dothideomycetes genomes: a test case for predicting lifestyles and emergence of pathogens.</title>
        <authorList>
            <person name="Haridas S."/>
            <person name="Albert R."/>
            <person name="Binder M."/>
            <person name="Bloem J."/>
            <person name="Labutti K."/>
            <person name="Salamov A."/>
            <person name="Andreopoulos B."/>
            <person name="Baker S."/>
            <person name="Barry K."/>
            <person name="Bills G."/>
            <person name="Bluhm B."/>
            <person name="Cannon C."/>
            <person name="Castanera R."/>
            <person name="Culley D."/>
            <person name="Daum C."/>
            <person name="Ezra D."/>
            <person name="Gonzalez J."/>
            <person name="Henrissat B."/>
            <person name="Kuo A."/>
            <person name="Liang C."/>
            <person name="Lipzen A."/>
            <person name="Lutzoni F."/>
            <person name="Magnuson J."/>
            <person name="Mondo S."/>
            <person name="Nolan M."/>
            <person name="Ohm R."/>
            <person name="Pangilinan J."/>
            <person name="Park H.-J."/>
            <person name="Ramirez L."/>
            <person name="Alfaro M."/>
            <person name="Sun H."/>
            <person name="Tritt A."/>
            <person name="Yoshinaga Y."/>
            <person name="Zwiers L.-H."/>
            <person name="Turgeon B."/>
            <person name="Goodwin S."/>
            <person name="Spatafora J."/>
            <person name="Crous P."/>
            <person name="Grigoriev I."/>
        </authorList>
    </citation>
    <scope>NUCLEOTIDE SEQUENCE</scope>
    <source>
        <strain evidence="3">ATCC 74209</strain>
    </source>
</reference>
<feature type="compositionally biased region" description="Polar residues" evidence="1">
    <location>
        <begin position="79"/>
        <end position="89"/>
    </location>
</feature>
<feature type="compositionally biased region" description="Polar residues" evidence="1">
    <location>
        <begin position="928"/>
        <end position="939"/>
    </location>
</feature>
<feature type="compositionally biased region" description="Polar residues" evidence="1">
    <location>
        <begin position="834"/>
        <end position="847"/>
    </location>
</feature>
<feature type="region of interest" description="Disordered" evidence="1">
    <location>
        <begin position="601"/>
        <end position="689"/>
    </location>
</feature>
<feature type="compositionally biased region" description="Polar residues" evidence="1">
    <location>
        <begin position="655"/>
        <end position="664"/>
    </location>
</feature>
<evidence type="ECO:0000259" key="2">
    <source>
        <dbReference type="Pfam" id="PF26013"/>
    </source>
</evidence>
<gene>
    <name evidence="3" type="ORF">GQ43DRAFT_474995</name>
</gene>
<accession>A0A9P4MP82</accession>
<evidence type="ECO:0000256" key="1">
    <source>
        <dbReference type="SAM" id="MobiDB-lite"/>
    </source>
</evidence>
<feature type="region of interest" description="Disordered" evidence="1">
    <location>
        <begin position="1"/>
        <end position="105"/>
    </location>
</feature>
<feature type="compositionally biased region" description="Polar residues" evidence="1">
    <location>
        <begin position="776"/>
        <end position="789"/>
    </location>
</feature>
<organism evidence="3 4">
    <name type="scientific">Delitschia confertaspora ATCC 74209</name>
    <dbReference type="NCBI Taxonomy" id="1513339"/>
    <lineage>
        <taxon>Eukaryota</taxon>
        <taxon>Fungi</taxon>
        <taxon>Dikarya</taxon>
        <taxon>Ascomycota</taxon>
        <taxon>Pezizomycotina</taxon>
        <taxon>Dothideomycetes</taxon>
        <taxon>Pleosporomycetidae</taxon>
        <taxon>Pleosporales</taxon>
        <taxon>Delitschiaceae</taxon>
        <taxon>Delitschia</taxon>
    </lineage>
</organism>
<dbReference type="OrthoDB" id="4114825at2759"/>
<dbReference type="PANTHER" id="PTHR39601:SF1">
    <property type="entry name" value="CHORIOGENIN HMINOR"/>
    <property type="match status" value="1"/>
</dbReference>
<dbReference type="InterPro" id="IPR058317">
    <property type="entry name" value="DUF8004"/>
</dbReference>
<feature type="compositionally biased region" description="Low complexity" evidence="1">
    <location>
        <begin position="701"/>
        <end position="716"/>
    </location>
</feature>
<dbReference type="EMBL" id="ML994183">
    <property type="protein sequence ID" value="KAF2197961.1"/>
    <property type="molecule type" value="Genomic_DNA"/>
</dbReference>
<keyword evidence="4" id="KW-1185">Reference proteome</keyword>
<dbReference type="Proteomes" id="UP000799536">
    <property type="component" value="Unassembled WGS sequence"/>
</dbReference>
<feature type="compositionally biased region" description="Basic and acidic residues" evidence="1">
    <location>
        <begin position="810"/>
        <end position="819"/>
    </location>
</feature>